<evidence type="ECO:0000256" key="1">
    <source>
        <dbReference type="SAM" id="MobiDB-lite"/>
    </source>
</evidence>
<dbReference type="AlphaFoldDB" id="A0A1W6KFN0"/>
<feature type="transmembrane region" description="Helical" evidence="2">
    <location>
        <begin position="60"/>
        <end position="84"/>
    </location>
</feature>
<keyword evidence="3" id="KW-0614">Plasmid</keyword>
<evidence type="ECO:0000256" key="2">
    <source>
        <dbReference type="SAM" id="Phobius"/>
    </source>
</evidence>
<accession>A0A1W6KFN0</accession>
<proteinExistence type="predicted"/>
<organism evidence="3 4">
    <name type="scientific">Marinobacter salarius</name>
    <dbReference type="NCBI Taxonomy" id="1420917"/>
    <lineage>
        <taxon>Bacteria</taxon>
        <taxon>Pseudomonadati</taxon>
        <taxon>Pseudomonadota</taxon>
        <taxon>Gammaproteobacteria</taxon>
        <taxon>Pseudomonadales</taxon>
        <taxon>Marinobacteraceae</taxon>
        <taxon>Marinobacter</taxon>
    </lineage>
</organism>
<reference evidence="3 4" key="1">
    <citation type="submission" date="2017-04" db="EMBL/GenBank/DDBJ databases">
        <title>Genome Sequence of Marinobacter salarius strain SMR5 Isolated from a culture of the Diatom Skeletonema marinoi.</title>
        <authorList>
            <person name="Topel M."/>
            <person name="Pinder M.I.M."/>
            <person name="Johansson O.N."/>
            <person name="Kourtchenko O."/>
            <person name="Godhe A."/>
            <person name="Clarke A.K."/>
        </authorList>
    </citation>
    <scope>NUCLEOTIDE SEQUENCE [LARGE SCALE GENOMIC DNA]</scope>
    <source>
        <strain evidence="3 4">SMR5</strain>
        <plasmid evidence="4">Plasmid psmr5</plasmid>
    </source>
</reference>
<keyword evidence="2" id="KW-0812">Transmembrane</keyword>
<name>A0A1W6KFN0_9GAMM</name>
<protein>
    <submittedName>
        <fullName evidence="3">Uncharacterized protein</fullName>
    </submittedName>
</protein>
<dbReference type="RefSeq" id="WP_085682179.1">
    <property type="nucleotide sequence ID" value="NZ_CP020932.1"/>
</dbReference>
<keyword evidence="2" id="KW-0472">Membrane</keyword>
<dbReference type="Proteomes" id="UP000193100">
    <property type="component" value="Plasmid pSMR5"/>
</dbReference>
<gene>
    <name evidence="3" type="ORF">MARSALSMR5_04197</name>
</gene>
<feature type="region of interest" description="Disordered" evidence="1">
    <location>
        <begin position="159"/>
        <end position="181"/>
    </location>
</feature>
<geneLocation type="plasmid" evidence="4">
    <name>psmr5</name>
</geneLocation>
<keyword evidence="2" id="KW-1133">Transmembrane helix</keyword>
<evidence type="ECO:0000313" key="4">
    <source>
        <dbReference type="Proteomes" id="UP000193100"/>
    </source>
</evidence>
<dbReference type="EMBL" id="CP020932">
    <property type="protein sequence ID" value="ARM86217.1"/>
    <property type="molecule type" value="Genomic_DNA"/>
</dbReference>
<evidence type="ECO:0000313" key="3">
    <source>
        <dbReference type="EMBL" id="ARM86217.1"/>
    </source>
</evidence>
<sequence>MNTHKHWSNRLKDNMKETGRFFAEFGVPLGIATTAVLASCAVTAGIAASNSEHSLVAQEMHSLSAGLGTVGVLAGGYTSLFSIWCEKMMNKIDMADQQTAEKVRGIVEQVTGRKYPDPEEAIIDAAQDPGKTEALNSIIAGTPLEKKFMGMIEDARLSATSHVGPSSELESDQDTVRMAPA</sequence>
<feature type="transmembrane region" description="Helical" evidence="2">
    <location>
        <begin position="21"/>
        <end position="48"/>
    </location>
</feature>
<dbReference type="GeneID" id="77258097"/>